<dbReference type="EMBL" id="ACLR01000123">
    <property type="protein sequence ID" value="EEK16977.1"/>
    <property type="molecule type" value="Genomic_DNA"/>
</dbReference>
<keyword evidence="2" id="KW-1185">Reference proteome</keyword>
<accession>C2MBG8</accession>
<organism evidence="1 2">
    <name type="scientific">Porphyromonas uenonis 60-3</name>
    <dbReference type="NCBI Taxonomy" id="596327"/>
    <lineage>
        <taxon>Bacteria</taxon>
        <taxon>Pseudomonadati</taxon>
        <taxon>Bacteroidota</taxon>
        <taxon>Bacteroidia</taxon>
        <taxon>Bacteroidales</taxon>
        <taxon>Porphyromonadaceae</taxon>
        <taxon>Porphyromonas</taxon>
    </lineage>
</organism>
<evidence type="ECO:0000313" key="2">
    <source>
        <dbReference type="Proteomes" id="UP000003303"/>
    </source>
</evidence>
<protein>
    <submittedName>
        <fullName evidence="1">Uncharacterized protein</fullName>
    </submittedName>
</protein>
<gene>
    <name evidence="1" type="ORF">PORUE0001_0645</name>
</gene>
<proteinExistence type="predicted"/>
<comment type="caution">
    <text evidence="1">The sequence shown here is derived from an EMBL/GenBank/DDBJ whole genome shotgun (WGS) entry which is preliminary data.</text>
</comment>
<name>C2MBG8_9PORP</name>
<dbReference type="AlphaFoldDB" id="C2MBG8"/>
<reference evidence="1 2" key="1">
    <citation type="submission" date="2009-04" db="EMBL/GenBank/DDBJ databases">
        <authorList>
            <person name="Sebastian Y."/>
            <person name="Madupu R."/>
            <person name="Durkin A.S."/>
            <person name="Torralba M."/>
            <person name="Methe B."/>
            <person name="Sutton G.G."/>
            <person name="Strausberg R.L."/>
            <person name="Nelson K.E."/>
        </authorList>
    </citation>
    <scope>NUCLEOTIDE SEQUENCE [LARGE SCALE GENOMIC DNA]</scope>
    <source>
        <strain evidence="1 2">60-3</strain>
    </source>
</reference>
<dbReference type="Proteomes" id="UP000003303">
    <property type="component" value="Unassembled WGS sequence"/>
</dbReference>
<sequence>MERGRTPYKPTQMPVRRSCEVKSLHWLSRFDNNQHRKGTTILQTDNKLARKKKATL</sequence>
<evidence type="ECO:0000313" key="1">
    <source>
        <dbReference type="EMBL" id="EEK16977.1"/>
    </source>
</evidence>
<dbReference type="STRING" id="596327.PORUE0001_0645"/>